<reference evidence="1 2" key="1">
    <citation type="submission" date="2012-02" db="EMBL/GenBank/DDBJ databases">
        <title>Complete genome sequence of Actinoplanes missouriensis 431 (= NBRC 102363).</title>
        <authorList>
            <person name="Ohnishi Y."/>
            <person name="Ishikawa J."/>
            <person name="Sekine M."/>
            <person name="Hosoyama A."/>
            <person name="Harada T."/>
            <person name="Narita H."/>
            <person name="Hata T."/>
            <person name="Konno Y."/>
            <person name="Tutikane K."/>
            <person name="Fujita N."/>
            <person name="Horinouchi S."/>
            <person name="Hayakawa M."/>
        </authorList>
    </citation>
    <scope>NUCLEOTIDE SEQUENCE [LARGE SCALE GENOMIC DNA]</scope>
    <source>
        <strain evidence="2">ATCC 14538 / DSM 43046 / CBS 188.64 / JCM 3121 / NBRC 102363 / NCIMB 12654 / NRRL B-3342 / UNCC 431</strain>
    </source>
</reference>
<dbReference type="Proteomes" id="UP000007882">
    <property type="component" value="Chromosome"/>
</dbReference>
<dbReference type="HOGENOM" id="CLU_3094677_0_0_11"/>
<gene>
    <name evidence="1" type="ordered locus">AMIS_19660</name>
</gene>
<dbReference type="STRING" id="512565.AMIS_19660"/>
<accession>I0H2E9</accession>
<dbReference type="EMBL" id="AP012319">
    <property type="protein sequence ID" value="BAL87186.1"/>
    <property type="molecule type" value="Genomic_DNA"/>
</dbReference>
<dbReference type="AlphaFoldDB" id="I0H2E9"/>
<sequence>MQRIAECPAASAERFDRRILVALAGPDTDGGIAMAVWHLISMACGLHFHPL</sequence>
<protein>
    <submittedName>
        <fullName evidence="1">Uncharacterized protein</fullName>
    </submittedName>
</protein>
<keyword evidence="2" id="KW-1185">Reference proteome</keyword>
<evidence type="ECO:0000313" key="1">
    <source>
        <dbReference type="EMBL" id="BAL87186.1"/>
    </source>
</evidence>
<name>I0H2E9_ACTM4</name>
<evidence type="ECO:0000313" key="2">
    <source>
        <dbReference type="Proteomes" id="UP000007882"/>
    </source>
</evidence>
<proteinExistence type="predicted"/>
<dbReference type="KEGG" id="ams:AMIS_19660"/>
<organism evidence="1 2">
    <name type="scientific">Actinoplanes missouriensis (strain ATCC 14538 / DSM 43046 / CBS 188.64 / JCM 3121 / NBRC 102363 / NCIMB 12654 / NRRL B-3342 / UNCC 431)</name>
    <dbReference type="NCBI Taxonomy" id="512565"/>
    <lineage>
        <taxon>Bacteria</taxon>
        <taxon>Bacillati</taxon>
        <taxon>Actinomycetota</taxon>
        <taxon>Actinomycetes</taxon>
        <taxon>Micromonosporales</taxon>
        <taxon>Micromonosporaceae</taxon>
        <taxon>Actinoplanes</taxon>
    </lineage>
</organism>